<evidence type="ECO:0000313" key="11">
    <source>
        <dbReference type="EMBL" id="KKM22905.1"/>
    </source>
</evidence>
<dbReference type="SMART" id="SM00934">
    <property type="entry name" value="OMPdecase"/>
    <property type="match status" value="1"/>
</dbReference>
<dbReference type="InterPro" id="IPR011060">
    <property type="entry name" value="RibuloseP-bd_barrel"/>
</dbReference>
<comment type="caution">
    <text evidence="11">The sequence shown here is derived from an EMBL/GenBank/DDBJ whole genome shotgun (WGS) entry which is preliminary data.</text>
</comment>
<organism evidence="11">
    <name type="scientific">marine sediment metagenome</name>
    <dbReference type="NCBI Taxonomy" id="412755"/>
    <lineage>
        <taxon>unclassified sequences</taxon>
        <taxon>metagenomes</taxon>
        <taxon>ecological metagenomes</taxon>
    </lineage>
</organism>
<dbReference type="UniPathway" id="UPA00070">
    <property type="reaction ID" value="UER00120"/>
</dbReference>
<dbReference type="InterPro" id="IPR013785">
    <property type="entry name" value="Aldolase_TIM"/>
</dbReference>
<dbReference type="Gene3D" id="3.40.50.2020">
    <property type="match status" value="1"/>
</dbReference>
<evidence type="ECO:0000256" key="3">
    <source>
        <dbReference type="ARBA" id="ARBA00012321"/>
    </source>
</evidence>
<sequence>MNYLIIPITRLQYLYLDGTSKTIEASLDKFARDGIKILYIINDPYDPHTKDEITTTLHSIPDFAFEFHILNGKPLLELDISAVQSRRVIEIEDLWTTGTSAIMLYQNIKNVLGLEAEVIVFLDREQHAITKFQKLKINAKSVYRITEIAEYLVKSNVITGLVYSTVMNYVKQFERISFTDKLIQYNKSNVCVGIDITPGKFPEKAEDTTLPGYPYEYNAAGVKQYCLDLLDEIGTVPRVKVIKPNLAYYNSNDMHSILWTILQKARELDLLVILDAKIGDIMRTQSQYAEKYKEFDAVTAHGFMGADSIVPITDVQLGCYVLVFTSNPTRTDLETRPLLDESLLEEYHTLVGAGMSCEEAKAVILKKSVKVYHLMAQHVIDWQYAGSVGAVIGGTPNKEGKLQELEEIIELFATKLSYLPPILIPGVGTQGGSATDVMNAILNTLSRVGWDEIKIRTELCKVVINSSSAINYSPRPRDATIDLVTEIKIAIDKFFYDVT</sequence>
<dbReference type="SUPFAM" id="SSF53271">
    <property type="entry name" value="PRTase-like"/>
    <property type="match status" value="1"/>
</dbReference>
<dbReference type="InterPro" id="IPR029057">
    <property type="entry name" value="PRTase-like"/>
</dbReference>
<gene>
    <name evidence="11" type="ORF">LCGC14_1620600</name>
</gene>
<proteinExistence type="inferred from homology"/>
<evidence type="ECO:0000256" key="8">
    <source>
        <dbReference type="ARBA" id="ARBA00033428"/>
    </source>
</evidence>
<evidence type="ECO:0000256" key="1">
    <source>
        <dbReference type="ARBA" id="ARBA00004861"/>
    </source>
</evidence>
<dbReference type="EC" id="4.1.1.23" evidence="3"/>
<feature type="domain" description="Orotidine 5'-phosphate decarboxylase" evidence="10">
    <location>
        <begin position="189"/>
        <end position="483"/>
    </location>
</feature>
<protein>
    <recommendedName>
        <fullName evidence="4">Orotidine 5'-phosphate decarboxylase</fullName>
        <ecNumber evidence="3">4.1.1.23</ecNumber>
    </recommendedName>
    <alternativeName>
        <fullName evidence="8">OMP decarboxylase</fullName>
    </alternativeName>
</protein>
<dbReference type="GO" id="GO:0044205">
    <property type="term" value="P:'de novo' UMP biosynthetic process"/>
    <property type="evidence" value="ECO:0007669"/>
    <property type="project" value="UniProtKB-UniPathway"/>
</dbReference>
<dbReference type="Pfam" id="PF00215">
    <property type="entry name" value="OMPdecase"/>
    <property type="match status" value="1"/>
</dbReference>
<evidence type="ECO:0000256" key="6">
    <source>
        <dbReference type="ARBA" id="ARBA00022975"/>
    </source>
</evidence>
<evidence type="ECO:0000259" key="10">
    <source>
        <dbReference type="SMART" id="SM00934"/>
    </source>
</evidence>
<dbReference type="NCBIfam" id="TIGR02127">
    <property type="entry name" value="pyrF_sub2"/>
    <property type="match status" value="1"/>
</dbReference>
<dbReference type="InterPro" id="IPR001754">
    <property type="entry name" value="OMPdeCOase_dom"/>
</dbReference>
<keyword evidence="5" id="KW-0210">Decarboxylase</keyword>
<dbReference type="PANTHER" id="PTHR43375">
    <property type="entry name" value="OROTIDINE 5'-PHOSPHATE DECARBOXYLASE"/>
    <property type="match status" value="1"/>
</dbReference>
<dbReference type="AlphaFoldDB" id="A0A0F9L5I9"/>
<comment type="similarity">
    <text evidence="2">Belongs to the OMP decarboxylase family. Type 2 subfamily.</text>
</comment>
<dbReference type="SUPFAM" id="SSF51366">
    <property type="entry name" value="Ribulose-phoshate binding barrel"/>
    <property type="match status" value="1"/>
</dbReference>
<accession>A0A0F9L5I9</accession>
<evidence type="ECO:0000256" key="9">
    <source>
        <dbReference type="ARBA" id="ARBA00049157"/>
    </source>
</evidence>
<evidence type="ECO:0000256" key="7">
    <source>
        <dbReference type="ARBA" id="ARBA00023239"/>
    </source>
</evidence>
<dbReference type="EMBL" id="LAZR01013234">
    <property type="protein sequence ID" value="KKM22905.1"/>
    <property type="molecule type" value="Genomic_DNA"/>
</dbReference>
<dbReference type="GO" id="GO:0004590">
    <property type="term" value="F:orotidine-5'-phosphate decarboxylase activity"/>
    <property type="evidence" value="ECO:0007669"/>
    <property type="project" value="UniProtKB-EC"/>
</dbReference>
<keyword evidence="6" id="KW-0665">Pyrimidine biosynthesis</keyword>
<keyword evidence="7" id="KW-0456">Lyase</keyword>
<dbReference type="GO" id="GO:0006207">
    <property type="term" value="P:'de novo' pyrimidine nucleobase biosynthetic process"/>
    <property type="evidence" value="ECO:0007669"/>
    <property type="project" value="InterPro"/>
</dbReference>
<evidence type="ECO:0000256" key="2">
    <source>
        <dbReference type="ARBA" id="ARBA00008847"/>
    </source>
</evidence>
<evidence type="ECO:0000256" key="4">
    <source>
        <dbReference type="ARBA" id="ARBA00021923"/>
    </source>
</evidence>
<name>A0A0F9L5I9_9ZZZZ</name>
<comment type="pathway">
    <text evidence="1">Pyrimidine metabolism; UMP biosynthesis via de novo pathway; UMP from orotate: step 2/2.</text>
</comment>
<dbReference type="PANTHER" id="PTHR43375:SF1">
    <property type="entry name" value="OROTIDINE 5'-PHOSPHATE DECARBOXYLASE"/>
    <property type="match status" value="1"/>
</dbReference>
<evidence type="ECO:0000256" key="5">
    <source>
        <dbReference type="ARBA" id="ARBA00022793"/>
    </source>
</evidence>
<dbReference type="Gene3D" id="3.20.20.70">
    <property type="entry name" value="Aldolase class I"/>
    <property type="match status" value="1"/>
</dbReference>
<dbReference type="InterPro" id="IPR011995">
    <property type="entry name" value="OMPdecase_type-2"/>
</dbReference>
<reference evidence="11" key="1">
    <citation type="journal article" date="2015" name="Nature">
        <title>Complex archaea that bridge the gap between prokaryotes and eukaryotes.</title>
        <authorList>
            <person name="Spang A."/>
            <person name="Saw J.H."/>
            <person name="Jorgensen S.L."/>
            <person name="Zaremba-Niedzwiedzka K."/>
            <person name="Martijn J."/>
            <person name="Lind A.E."/>
            <person name="van Eijk R."/>
            <person name="Schleper C."/>
            <person name="Guy L."/>
            <person name="Ettema T.J."/>
        </authorList>
    </citation>
    <scope>NUCLEOTIDE SEQUENCE</scope>
</reference>
<comment type="catalytic activity">
    <reaction evidence="9">
        <text>orotidine 5'-phosphate + H(+) = UMP + CO2</text>
        <dbReference type="Rhea" id="RHEA:11596"/>
        <dbReference type="ChEBI" id="CHEBI:15378"/>
        <dbReference type="ChEBI" id="CHEBI:16526"/>
        <dbReference type="ChEBI" id="CHEBI:57538"/>
        <dbReference type="ChEBI" id="CHEBI:57865"/>
        <dbReference type="EC" id="4.1.1.23"/>
    </reaction>
</comment>